<keyword evidence="3" id="KW-1185">Reference proteome</keyword>
<organism evidence="2 3">
    <name type="scientific">Caerostris darwini</name>
    <dbReference type="NCBI Taxonomy" id="1538125"/>
    <lineage>
        <taxon>Eukaryota</taxon>
        <taxon>Metazoa</taxon>
        <taxon>Ecdysozoa</taxon>
        <taxon>Arthropoda</taxon>
        <taxon>Chelicerata</taxon>
        <taxon>Arachnida</taxon>
        <taxon>Araneae</taxon>
        <taxon>Araneomorphae</taxon>
        <taxon>Entelegynae</taxon>
        <taxon>Araneoidea</taxon>
        <taxon>Araneidae</taxon>
        <taxon>Caerostris</taxon>
    </lineage>
</organism>
<sequence length="96" mass="10835">MWGPILSVIKDSPILSGCIFHALLLLLILFHRVHLMRGGVVNTLRIAFHSTRKQVACPEMGTAKCRSCPRLITFKRVGIHQQIACRLSIGNVDRFR</sequence>
<keyword evidence="1" id="KW-0812">Transmembrane</keyword>
<evidence type="ECO:0008006" key="4">
    <source>
        <dbReference type="Google" id="ProtNLM"/>
    </source>
</evidence>
<proteinExistence type="predicted"/>
<protein>
    <recommendedName>
        <fullName evidence="4">Secreted protein</fullName>
    </recommendedName>
</protein>
<name>A0AAV4UBR5_9ARAC</name>
<dbReference type="AlphaFoldDB" id="A0AAV4UBR5"/>
<keyword evidence="1" id="KW-1133">Transmembrane helix</keyword>
<accession>A0AAV4UBR5</accession>
<evidence type="ECO:0000313" key="2">
    <source>
        <dbReference type="EMBL" id="GIY55160.1"/>
    </source>
</evidence>
<dbReference type="EMBL" id="BPLQ01011058">
    <property type="protein sequence ID" value="GIY55160.1"/>
    <property type="molecule type" value="Genomic_DNA"/>
</dbReference>
<comment type="caution">
    <text evidence="2">The sequence shown here is derived from an EMBL/GenBank/DDBJ whole genome shotgun (WGS) entry which is preliminary data.</text>
</comment>
<feature type="transmembrane region" description="Helical" evidence="1">
    <location>
        <begin position="12"/>
        <end position="30"/>
    </location>
</feature>
<gene>
    <name evidence="2" type="ORF">CDAR_212991</name>
</gene>
<evidence type="ECO:0000256" key="1">
    <source>
        <dbReference type="SAM" id="Phobius"/>
    </source>
</evidence>
<dbReference type="Proteomes" id="UP001054837">
    <property type="component" value="Unassembled WGS sequence"/>
</dbReference>
<keyword evidence="1" id="KW-0472">Membrane</keyword>
<evidence type="ECO:0000313" key="3">
    <source>
        <dbReference type="Proteomes" id="UP001054837"/>
    </source>
</evidence>
<reference evidence="2 3" key="1">
    <citation type="submission" date="2021-06" db="EMBL/GenBank/DDBJ databases">
        <title>Caerostris darwini draft genome.</title>
        <authorList>
            <person name="Kono N."/>
            <person name="Arakawa K."/>
        </authorList>
    </citation>
    <scope>NUCLEOTIDE SEQUENCE [LARGE SCALE GENOMIC DNA]</scope>
</reference>